<feature type="region of interest" description="Disordered" evidence="1">
    <location>
        <begin position="397"/>
        <end position="707"/>
    </location>
</feature>
<gene>
    <name evidence="2" type="ORF">J3R30DRAFT_3464994</name>
</gene>
<comment type="caution">
    <text evidence="2">The sequence shown here is derived from an EMBL/GenBank/DDBJ whole genome shotgun (WGS) entry which is preliminary data.</text>
</comment>
<dbReference type="OrthoDB" id="3047765at2759"/>
<dbReference type="Proteomes" id="UP001150266">
    <property type="component" value="Unassembled WGS sequence"/>
</dbReference>
<name>A0A9W9DQ71_9AGAR</name>
<feature type="region of interest" description="Disordered" evidence="1">
    <location>
        <begin position="70"/>
        <end position="372"/>
    </location>
</feature>
<proteinExistence type="predicted"/>
<feature type="compositionally biased region" description="Basic and acidic residues" evidence="1">
    <location>
        <begin position="334"/>
        <end position="345"/>
    </location>
</feature>
<feature type="compositionally biased region" description="Basic residues" evidence="1">
    <location>
        <begin position="139"/>
        <end position="153"/>
    </location>
</feature>
<evidence type="ECO:0000313" key="2">
    <source>
        <dbReference type="EMBL" id="KAJ4481186.1"/>
    </source>
</evidence>
<organism evidence="2 3">
    <name type="scientific">Lentinula aciculospora</name>
    <dbReference type="NCBI Taxonomy" id="153920"/>
    <lineage>
        <taxon>Eukaryota</taxon>
        <taxon>Fungi</taxon>
        <taxon>Dikarya</taxon>
        <taxon>Basidiomycota</taxon>
        <taxon>Agaricomycotina</taxon>
        <taxon>Agaricomycetes</taxon>
        <taxon>Agaricomycetidae</taxon>
        <taxon>Agaricales</taxon>
        <taxon>Marasmiineae</taxon>
        <taxon>Omphalotaceae</taxon>
        <taxon>Lentinula</taxon>
    </lineage>
</organism>
<feature type="compositionally biased region" description="Acidic residues" evidence="1">
    <location>
        <begin position="297"/>
        <end position="306"/>
    </location>
</feature>
<feature type="compositionally biased region" description="Low complexity" evidence="1">
    <location>
        <begin position="662"/>
        <end position="674"/>
    </location>
</feature>
<dbReference type="AlphaFoldDB" id="A0A9W9DQ71"/>
<feature type="compositionally biased region" description="Polar residues" evidence="1">
    <location>
        <begin position="585"/>
        <end position="596"/>
    </location>
</feature>
<feature type="compositionally biased region" description="Polar residues" evidence="1">
    <location>
        <begin position="254"/>
        <end position="263"/>
    </location>
</feature>
<feature type="compositionally biased region" description="Polar residues" evidence="1">
    <location>
        <begin position="547"/>
        <end position="556"/>
    </location>
</feature>
<feature type="compositionally biased region" description="Basic and acidic residues" evidence="1">
    <location>
        <begin position="31"/>
        <end position="48"/>
    </location>
</feature>
<dbReference type="EMBL" id="JAOTPV010000006">
    <property type="protein sequence ID" value="KAJ4481186.1"/>
    <property type="molecule type" value="Genomic_DNA"/>
</dbReference>
<feature type="compositionally biased region" description="Basic and acidic residues" evidence="1">
    <location>
        <begin position="462"/>
        <end position="471"/>
    </location>
</feature>
<protein>
    <submittedName>
        <fullName evidence="2">Uncharacterized protein</fullName>
    </submittedName>
</protein>
<keyword evidence="3" id="KW-1185">Reference proteome</keyword>
<accession>A0A9W9DQ71</accession>
<feature type="region of interest" description="Disordered" evidence="1">
    <location>
        <begin position="1"/>
        <end position="50"/>
    </location>
</feature>
<evidence type="ECO:0000313" key="3">
    <source>
        <dbReference type="Proteomes" id="UP001150266"/>
    </source>
</evidence>
<feature type="compositionally biased region" description="Basic and acidic residues" evidence="1">
    <location>
        <begin position="227"/>
        <end position="238"/>
    </location>
</feature>
<sequence>MDHSLTTIRAQSTSNPATNTPLNRPPLSAQESREKRLAHQQSRFRDRGGVFVPQQRTALLDILLGKTTLKHATARRSRSRSTSHSPVRRISGKGIAGGHVEPPVLSRTRKGRKSAVEVVDDDEESLAGPSRPKNVAVARKPKKKASATKKSTAKKSVPDPIADFEFADDKSIIPSNVRTSRKSSAGAKTIPPTNRKGKEKATQDQEEPNATGKNGTKAKAAKSKAPAAEEPKKNDRRATQTGSKATKTTRKAALSSTISSGNVQDHDVDDTTSDYPSSPLARRGKRRAATKSKIYVEDETDHEEEDSHPQRKTSKAKAKPTSSKPSKKPAKQKQQSDQKPVEVETAKQQGRSALTPVPEESEPESEAEHGTLADCLAQDLAAAISKTVQNFAPVSRVNLTIDKHNDKDSTVGTQTEKGKTAAPSKVKGKSRVVKGTIVSGEAEISRKDEKISTQTKQKSKGHVVDREDDAGNAKATRGGKGRGRMKTNITDNTNLDAPDLQVAEVSVSSSPPRPLKRARPAVEPGSVNDATSSRKRKKPKTVEESTVDISTVTSTARSRKNKDKIQHSQSQRDDVATRVTEKSDCTSGDNALQIIQNKRKRATVIAQADDHEAVDEPEPKSKKKKEGTDARKATRGLDVNSELHSPPKPRLKTASRKQKENSAASVAAPSAKFADTSGLLTKKVTKSQSRKQVITTSKETAKRGPPQSVLDRIKKSALVNGVHDVDDEPDELNLLS</sequence>
<feature type="compositionally biased region" description="Basic and acidic residues" evidence="1">
    <location>
        <begin position="563"/>
        <end position="584"/>
    </location>
</feature>
<feature type="compositionally biased region" description="Basic residues" evidence="1">
    <location>
        <begin position="647"/>
        <end position="656"/>
    </location>
</feature>
<feature type="compositionally biased region" description="Polar residues" evidence="1">
    <location>
        <begin position="1"/>
        <end position="22"/>
    </location>
</feature>
<feature type="compositionally biased region" description="Basic residues" evidence="1">
    <location>
        <begin position="70"/>
        <end position="91"/>
    </location>
</feature>
<feature type="compositionally biased region" description="Low complexity" evidence="1">
    <location>
        <begin position="209"/>
        <end position="226"/>
    </location>
</feature>
<evidence type="ECO:0000256" key="1">
    <source>
        <dbReference type="SAM" id="MobiDB-lite"/>
    </source>
</evidence>
<reference evidence="2" key="1">
    <citation type="submission" date="2022-08" db="EMBL/GenBank/DDBJ databases">
        <title>A Global Phylogenomic Analysis of the Shiitake Genus Lentinula.</title>
        <authorList>
            <consortium name="DOE Joint Genome Institute"/>
            <person name="Sierra-Patev S."/>
            <person name="Min B."/>
            <person name="Naranjo-Ortiz M."/>
            <person name="Looney B."/>
            <person name="Konkel Z."/>
            <person name="Slot J.C."/>
            <person name="Sakamoto Y."/>
            <person name="Steenwyk J.L."/>
            <person name="Rokas A."/>
            <person name="Carro J."/>
            <person name="Camarero S."/>
            <person name="Ferreira P."/>
            <person name="Molpeceres G."/>
            <person name="Ruiz-Duenas F.J."/>
            <person name="Serrano A."/>
            <person name="Henrissat B."/>
            <person name="Drula E."/>
            <person name="Hughes K.W."/>
            <person name="Mata J.L."/>
            <person name="Ishikawa N.K."/>
            <person name="Vargas-Isla R."/>
            <person name="Ushijima S."/>
            <person name="Smith C.A."/>
            <person name="Ahrendt S."/>
            <person name="Andreopoulos W."/>
            <person name="He G."/>
            <person name="Labutti K."/>
            <person name="Lipzen A."/>
            <person name="Ng V."/>
            <person name="Riley R."/>
            <person name="Sandor L."/>
            <person name="Barry K."/>
            <person name="Martinez A.T."/>
            <person name="Xiao Y."/>
            <person name="Gibbons J.G."/>
            <person name="Terashima K."/>
            <person name="Grigoriev I.V."/>
            <person name="Hibbett D.S."/>
        </authorList>
    </citation>
    <scope>NUCLEOTIDE SEQUENCE</scope>
    <source>
        <strain evidence="2">JLM2183</strain>
    </source>
</reference>